<sequence>MTVATPATAASVTLQGPPPRGIAGARPRPALATDVAVLAERHLRLMSRRPSSIISAIVLPLVFALLFFTVFSRVMRRGGIDYIDYLLPAVVIQAVFFTGMSSAILAAEDALGGTLCRLRTMSVSRPAPALGLLAAELTRSLLSLGVLLAIGAALGFRFHGGPWKALGFPVVMLAFATALVTCFIALGLAIRRLEAVATTTNLIYFPFMLLSSAFTPAAAFPSWLRPLVEQQPVSRVADALRVLIAHDAALARPLLIAGVWLLGLAALGMLGVSRAIGRAA</sequence>
<organism evidence="8 9">
    <name type="scientific">Candidatus Frankia alpina</name>
    <dbReference type="NCBI Taxonomy" id="2699483"/>
    <lineage>
        <taxon>Bacteria</taxon>
        <taxon>Bacillati</taxon>
        <taxon>Actinomycetota</taxon>
        <taxon>Actinomycetes</taxon>
        <taxon>Frankiales</taxon>
        <taxon>Frankiaceae</taxon>
        <taxon>Frankia</taxon>
    </lineage>
</organism>
<keyword evidence="6" id="KW-1003">Cell membrane</keyword>
<dbReference type="Proteomes" id="UP000305282">
    <property type="component" value="Unassembled WGS sequence"/>
</dbReference>
<accession>A0A4S5B9E9</accession>
<dbReference type="InterPro" id="IPR051784">
    <property type="entry name" value="Nod_factor_ABC_transporter"/>
</dbReference>
<dbReference type="PANTHER" id="PTHR43229">
    <property type="entry name" value="NODULATION PROTEIN J"/>
    <property type="match status" value="1"/>
</dbReference>
<gene>
    <name evidence="8" type="ORF">E7Y31_23020</name>
</gene>
<evidence type="ECO:0000259" key="7">
    <source>
        <dbReference type="PROSITE" id="PS51012"/>
    </source>
</evidence>
<evidence type="ECO:0000256" key="4">
    <source>
        <dbReference type="ARBA" id="ARBA00023136"/>
    </source>
</evidence>
<keyword evidence="4 6" id="KW-0472">Membrane</keyword>
<evidence type="ECO:0000256" key="1">
    <source>
        <dbReference type="ARBA" id="ARBA00004141"/>
    </source>
</evidence>
<dbReference type="PANTHER" id="PTHR43229:SF3">
    <property type="entry name" value="ABC-TYPE MULTIDRUG TRANSPORT SYSTEM, PERMEASE COMPONENT"/>
    <property type="match status" value="1"/>
</dbReference>
<dbReference type="InterPro" id="IPR047817">
    <property type="entry name" value="ABC2_TM_bact-type"/>
</dbReference>
<dbReference type="InterPro" id="IPR000412">
    <property type="entry name" value="ABC_2_transport"/>
</dbReference>
<evidence type="ECO:0000256" key="2">
    <source>
        <dbReference type="ARBA" id="ARBA00022692"/>
    </source>
</evidence>
<proteinExistence type="inferred from homology"/>
<evidence type="ECO:0000256" key="6">
    <source>
        <dbReference type="RuleBase" id="RU361157"/>
    </source>
</evidence>
<dbReference type="AlphaFoldDB" id="A0A4S5B9E9"/>
<dbReference type="PROSITE" id="PS51012">
    <property type="entry name" value="ABC_TM2"/>
    <property type="match status" value="1"/>
</dbReference>
<dbReference type="GO" id="GO:0043190">
    <property type="term" value="C:ATP-binding cassette (ABC) transporter complex"/>
    <property type="evidence" value="ECO:0007669"/>
    <property type="project" value="InterPro"/>
</dbReference>
<keyword evidence="9" id="KW-1185">Reference proteome</keyword>
<dbReference type="InterPro" id="IPR013525">
    <property type="entry name" value="ABC2_TM"/>
</dbReference>
<dbReference type="PIRSF" id="PIRSF006648">
    <property type="entry name" value="DrrB"/>
    <property type="match status" value="1"/>
</dbReference>
<name>A0A4S5B9E9_9ACTN</name>
<comment type="caution">
    <text evidence="8">The sequence shown here is derived from an EMBL/GenBank/DDBJ whole genome shotgun (WGS) entry which is preliminary data.</text>
</comment>
<keyword evidence="2 6" id="KW-0812">Transmembrane</keyword>
<keyword evidence="6" id="KW-0813">Transport</keyword>
<evidence type="ECO:0000256" key="5">
    <source>
        <dbReference type="ARBA" id="ARBA00023251"/>
    </source>
</evidence>
<comment type="similarity">
    <text evidence="6">Belongs to the ABC-2 integral membrane protein family.</text>
</comment>
<evidence type="ECO:0000313" key="8">
    <source>
        <dbReference type="EMBL" id="THJ27175.1"/>
    </source>
</evidence>
<dbReference type="EMBL" id="SSXH01001054">
    <property type="protein sequence ID" value="THJ27175.1"/>
    <property type="molecule type" value="Genomic_DNA"/>
</dbReference>
<feature type="transmembrane region" description="Helical" evidence="6">
    <location>
        <begin position="250"/>
        <end position="272"/>
    </location>
</feature>
<feature type="domain" description="ABC transmembrane type-2" evidence="7">
    <location>
        <begin position="51"/>
        <end position="275"/>
    </location>
</feature>
<evidence type="ECO:0000313" key="9">
    <source>
        <dbReference type="Proteomes" id="UP000305282"/>
    </source>
</evidence>
<dbReference type="OrthoDB" id="3370990at2"/>
<protein>
    <recommendedName>
        <fullName evidence="6">Transport permease protein</fullName>
    </recommendedName>
</protein>
<feature type="transmembrane region" description="Helical" evidence="6">
    <location>
        <begin position="85"/>
        <end position="107"/>
    </location>
</feature>
<keyword evidence="5" id="KW-0046">Antibiotic resistance</keyword>
<dbReference type="RefSeq" id="WP_136449706.1">
    <property type="nucleotide sequence ID" value="NZ_CADCWT010000090.1"/>
</dbReference>
<feature type="transmembrane region" description="Helical" evidence="6">
    <location>
        <begin position="202"/>
        <end position="224"/>
    </location>
</feature>
<reference evidence="8 9" key="1">
    <citation type="submission" date="2019-04" db="EMBL/GenBank/DDBJ databases">
        <title>Draft genome sequences for three unisolated Alnus-infective Frankia Sp+ strains, AgTrS, AiOr and AvVan, the first sequenced Frankia strains able to sporulate in-planta.</title>
        <authorList>
            <person name="Bethencourt L."/>
            <person name="Vautrin F."/>
            <person name="Taib N."/>
            <person name="Dubost A."/>
            <person name="Castro-Garcia L."/>
            <person name="Imbaud O."/>
            <person name="Abrouk D."/>
            <person name="Fournier P."/>
            <person name="Briolay J."/>
            <person name="Nguyen A."/>
            <person name="Normand P."/>
            <person name="Fernandez M.P."/>
            <person name="Brochier-Armanet C."/>
            <person name="Herrera-Belaroussi A."/>
        </authorList>
    </citation>
    <scope>NUCLEOTIDE SEQUENCE [LARGE SCALE GENOMIC DNA]</scope>
    <source>
        <strain evidence="8 9">AvVan</strain>
    </source>
</reference>
<feature type="transmembrane region" description="Helical" evidence="6">
    <location>
        <begin position="166"/>
        <end position="190"/>
    </location>
</feature>
<feature type="transmembrane region" description="Helical" evidence="6">
    <location>
        <begin position="128"/>
        <end position="154"/>
    </location>
</feature>
<dbReference type="GO" id="GO:0140359">
    <property type="term" value="F:ABC-type transporter activity"/>
    <property type="evidence" value="ECO:0007669"/>
    <property type="project" value="InterPro"/>
</dbReference>
<comment type="subcellular location">
    <subcellularLocation>
        <location evidence="6">Cell membrane</location>
        <topology evidence="6">Multi-pass membrane protein</topology>
    </subcellularLocation>
    <subcellularLocation>
        <location evidence="1">Membrane</location>
        <topology evidence="1">Multi-pass membrane protein</topology>
    </subcellularLocation>
</comment>
<dbReference type="Pfam" id="PF01061">
    <property type="entry name" value="ABC2_membrane"/>
    <property type="match status" value="1"/>
</dbReference>
<dbReference type="GO" id="GO:0046677">
    <property type="term" value="P:response to antibiotic"/>
    <property type="evidence" value="ECO:0007669"/>
    <property type="project" value="UniProtKB-KW"/>
</dbReference>
<feature type="transmembrane region" description="Helical" evidence="6">
    <location>
        <begin position="53"/>
        <end position="73"/>
    </location>
</feature>
<evidence type="ECO:0000256" key="3">
    <source>
        <dbReference type="ARBA" id="ARBA00022989"/>
    </source>
</evidence>
<keyword evidence="3 6" id="KW-1133">Transmembrane helix</keyword>